<feature type="compositionally biased region" description="Basic and acidic residues" evidence="1">
    <location>
        <begin position="49"/>
        <end position="58"/>
    </location>
</feature>
<organism evidence="2">
    <name type="scientific">Utricularia reniformis</name>
    <dbReference type="NCBI Taxonomy" id="192314"/>
    <lineage>
        <taxon>Eukaryota</taxon>
        <taxon>Viridiplantae</taxon>
        <taxon>Streptophyta</taxon>
        <taxon>Embryophyta</taxon>
        <taxon>Tracheophyta</taxon>
        <taxon>Spermatophyta</taxon>
        <taxon>Magnoliopsida</taxon>
        <taxon>eudicotyledons</taxon>
        <taxon>Gunneridae</taxon>
        <taxon>Pentapetalae</taxon>
        <taxon>asterids</taxon>
        <taxon>lamiids</taxon>
        <taxon>Lamiales</taxon>
        <taxon>Lentibulariaceae</taxon>
        <taxon>Utricularia</taxon>
    </lineage>
</organism>
<feature type="region of interest" description="Disordered" evidence="1">
    <location>
        <begin position="32"/>
        <end position="64"/>
    </location>
</feature>
<name>A0A1Y0B0K8_9LAMI</name>
<sequence>MTLSLLLLSFLDDEKRRPVGCCRWIKLVTFPSRRRPPPPPACNSVTRDPSQHRQRSLEPMRISS</sequence>
<protein>
    <submittedName>
        <fullName evidence="2">Uncharacterized protein</fullName>
    </submittedName>
</protein>
<accession>A0A1Y0B0K8</accession>
<geneLocation type="mitochondrion" evidence="2"/>
<dbReference type="EMBL" id="KY774314">
    <property type="protein sequence ID" value="ART30908.1"/>
    <property type="molecule type" value="Genomic_DNA"/>
</dbReference>
<evidence type="ECO:0000313" key="2">
    <source>
        <dbReference type="EMBL" id="ART30908.1"/>
    </source>
</evidence>
<dbReference type="AlphaFoldDB" id="A0A1Y0B0K8"/>
<gene>
    <name evidence="2" type="ORF">AEK19_MT0656</name>
</gene>
<evidence type="ECO:0000256" key="1">
    <source>
        <dbReference type="SAM" id="MobiDB-lite"/>
    </source>
</evidence>
<reference evidence="2" key="1">
    <citation type="submission" date="2017-03" db="EMBL/GenBank/DDBJ databases">
        <title>The mitochondrial genome of the carnivorous plant Utricularia reniformis (Lentibulariaceae): structure, comparative analysis and evolutionary landmarks.</title>
        <authorList>
            <person name="Silva S.R."/>
            <person name="Alvarenga D.O."/>
            <person name="Michael T.P."/>
            <person name="Miranda V.F.O."/>
            <person name="Varani A.M."/>
        </authorList>
    </citation>
    <scope>NUCLEOTIDE SEQUENCE</scope>
</reference>
<keyword evidence="2" id="KW-0496">Mitochondrion</keyword>
<proteinExistence type="predicted"/>